<dbReference type="InterPro" id="IPR011010">
    <property type="entry name" value="DNA_brk_join_enz"/>
</dbReference>
<name>A0A5R8KHK7_9BACT</name>
<evidence type="ECO:0000313" key="6">
    <source>
        <dbReference type="Proteomes" id="UP000306196"/>
    </source>
</evidence>
<comment type="similarity">
    <text evidence="1">Belongs to the 'phage' integrase family.</text>
</comment>
<dbReference type="RefSeq" id="WP_138085314.1">
    <property type="nucleotide sequence ID" value="NZ_VAUV01000004.1"/>
</dbReference>
<evidence type="ECO:0000256" key="1">
    <source>
        <dbReference type="ARBA" id="ARBA00008857"/>
    </source>
</evidence>
<dbReference type="GO" id="GO:0015074">
    <property type="term" value="P:DNA integration"/>
    <property type="evidence" value="ECO:0007669"/>
    <property type="project" value="InterPro"/>
</dbReference>
<dbReference type="InterPro" id="IPR050090">
    <property type="entry name" value="Tyrosine_recombinase_XerCD"/>
</dbReference>
<reference evidence="5 6" key="1">
    <citation type="submission" date="2019-05" db="EMBL/GenBank/DDBJ databases">
        <title>Verrucobacter flavum gen. nov., sp. nov. a new member of the family Verrucomicrobiaceae.</title>
        <authorList>
            <person name="Szuroczki S."/>
            <person name="Abbaszade G."/>
            <person name="Szabo A."/>
            <person name="Felfoldi T."/>
            <person name="Schumann P."/>
            <person name="Boka K."/>
            <person name="Keki Z."/>
            <person name="Toumi M."/>
            <person name="Toth E."/>
        </authorList>
    </citation>
    <scope>NUCLEOTIDE SEQUENCE [LARGE SCALE GENOMIC DNA]</scope>
    <source>
        <strain evidence="5 6">MG-N-17</strain>
    </source>
</reference>
<proteinExistence type="inferred from homology"/>
<evidence type="ECO:0000256" key="3">
    <source>
        <dbReference type="ARBA" id="ARBA00023172"/>
    </source>
</evidence>
<accession>A0A5R8KHK7</accession>
<dbReference type="Gene3D" id="1.10.150.130">
    <property type="match status" value="1"/>
</dbReference>
<dbReference type="Proteomes" id="UP000306196">
    <property type="component" value="Unassembled WGS sequence"/>
</dbReference>
<evidence type="ECO:0000256" key="2">
    <source>
        <dbReference type="ARBA" id="ARBA00023125"/>
    </source>
</evidence>
<organism evidence="5 6">
    <name type="scientific">Phragmitibacter flavus</name>
    <dbReference type="NCBI Taxonomy" id="2576071"/>
    <lineage>
        <taxon>Bacteria</taxon>
        <taxon>Pseudomonadati</taxon>
        <taxon>Verrucomicrobiota</taxon>
        <taxon>Verrucomicrobiia</taxon>
        <taxon>Verrucomicrobiales</taxon>
        <taxon>Verrucomicrobiaceae</taxon>
        <taxon>Phragmitibacter</taxon>
    </lineage>
</organism>
<evidence type="ECO:0000313" key="5">
    <source>
        <dbReference type="EMBL" id="TLD71720.1"/>
    </source>
</evidence>
<dbReference type="PANTHER" id="PTHR30349:SF64">
    <property type="entry name" value="PROPHAGE INTEGRASE INTD-RELATED"/>
    <property type="match status" value="1"/>
</dbReference>
<dbReference type="Pfam" id="PF00589">
    <property type="entry name" value="Phage_integrase"/>
    <property type="match status" value="1"/>
</dbReference>
<dbReference type="InterPro" id="IPR010998">
    <property type="entry name" value="Integrase_recombinase_N"/>
</dbReference>
<protein>
    <recommendedName>
        <fullName evidence="4">Tyr recombinase domain-containing protein</fullName>
    </recommendedName>
</protein>
<keyword evidence="2" id="KW-0238">DNA-binding</keyword>
<gene>
    <name evidence="5" type="ORF">FEM03_06160</name>
</gene>
<feature type="domain" description="Tyr recombinase" evidence="4">
    <location>
        <begin position="246"/>
        <end position="406"/>
    </location>
</feature>
<dbReference type="InterPro" id="IPR013762">
    <property type="entry name" value="Integrase-like_cat_sf"/>
</dbReference>
<dbReference type="Gene3D" id="1.10.443.10">
    <property type="entry name" value="Intergrase catalytic core"/>
    <property type="match status" value="1"/>
</dbReference>
<keyword evidence="6" id="KW-1185">Reference proteome</keyword>
<dbReference type="InterPro" id="IPR002104">
    <property type="entry name" value="Integrase_catalytic"/>
</dbReference>
<sequence length="420" mass="47883">MSGKKALHPLKIRLFRLISLSFVSIHNRMPRSSQHSRKPIYRKRFGGVTISVQRCKKPGYEAIAVIRRDGAILEQKYCGTQAEGKALGEKWAIGAGNLGAEVAASVSESEQRRFLEHKNSLAPFGKTVCDAVRFYLEHLRAKHSSRMIEDVVDALLIKKQKKKVSKRYQEDLQNRLTRFQTSFAGREIAEIEKSEVEEWLESLNVEPVTYNNYRRLLNVLWSFAHDQQWAQGNIITRIDPRNVKAEPPGILSVESVRKILQAADVAAVPYLSIAFFGGLRDAELKRLAWKDVNFHTKHIRIRATVAKGGRERLVPLSSNLQAWLEPYKDTQGLIAPSNLRTLLDRAKQKAKLVEWPHDATRHSFGTYEMARTRDIGTVSEIMGNSPAVVKRHYQAAVQFDLGDEYFSIFPSPERLVQEKR</sequence>
<dbReference type="GO" id="GO:0003677">
    <property type="term" value="F:DNA binding"/>
    <property type="evidence" value="ECO:0007669"/>
    <property type="project" value="UniProtKB-KW"/>
</dbReference>
<dbReference type="PANTHER" id="PTHR30349">
    <property type="entry name" value="PHAGE INTEGRASE-RELATED"/>
    <property type="match status" value="1"/>
</dbReference>
<evidence type="ECO:0000259" key="4">
    <source>
        <dbReference type="PROSITE" id="PS51898"/>
    </source>
</evidence>
<dbReference type="EMBL" id="VAUV01000004">
    <property type="protein sequence ID" value="TLD71720.1"/>
    <property type="molecule type" value="Genomic_DNA"/>
</dbReference>
<comment type="caution">
    <text evidence="5">The sequence shown here is derived from an EMBL/GenBank/DDBJ whole genome shotgun (WGS) entry which is preliminary data.</text>
</comment>
<dbReference type="AlphaFoldDB" id="A0A5R8KHK7"/>
<dbReference type="PROSITE" id="PS51898">
    <property type="entry name" value="TYR_RECOMBINASE"/>
    <property type="match status" value="1"/>
</dbReference>
<dbReference type="OrthoDB" id="197284at2"/>
<dbReference type="GO" id="GO:0006310">
    <property type="term" value="P:DNA recombination"/>
    <property type="evidence" value="ECO:0007669"/>
    <property type="project" value="UniProtKB-KW"/>
</dbReference>
<keyword evidence="3" id="KW-0233">DNA recombination</keyword>
<dbReference type="SUPFAM" id="SSF56349">
    <property type="entry name" value="DNA breaking-rejoining enzymes"/>
    <property type="match status" value="1"/>
</dbReference>